<keyword evidence="3" id="KW-1185">Reference proteome</keyword>
<evidence type="ECO:0000313" key="2">
    <source>
        <dbReference type="EMBL" id="PRD43137.1"/>
    </source>
</evidence>
<gene>
    <name evidence="2" type="ORF">C5748_13100</name>
</gene>
<dbReference type="AlphaFoldDB" id="A0A2S9IRJ3"/>
<proteinExistence type="predicted"/>
<dbReference type="InterPro" id="IPR032557">
    <property type="entry name" value="DUF4935"/>
</dbReference>
<comment type="caution">
    <text evidence="2">The sequence shown here is derived from an EMBL/GenBank/DDBJ whole genome shotgun (WGS) entry which is preliminary data.</text>
</comment>
<feature type="domain" description="DUF4935" evidence="1">
    <location>
        <begin position="21"/>
        <end position="189"/>
    </location>
</feature>
<dbReference type="Proteomes" id="UP000239434">
    <property type="component" value="Unassembled WGS sequence"/>
</dbReference>
<reference evidence="2 3" key="1">
    <citation type="submission" date="2018-02" db="EMBL/GenBank/DDBJ databases">
        <title>The draft genome of Phyllobacterium sp. 1N-3.</title>
        <authorList>
            <person name="Liu L."/>
            <person name="Li L."/>
            <person name="Zhang X."/>
            <person name="Wang T."/>
            <person name="Liang L."/>
        </authorList>
    </citation>
    <scope>NUCLEOTIDE SEQUENCE [LARGE SCALE GENOMIC DNA]</scope>
    <source>
        <strain evidence="2 3">1N-3</strain>
    </source>
</reference>
<protein>
    <recommendedName>
        <fullName evidence="1">DUF4935 domain-containing protein</fullName>
    </recommendedName>
</protein>
<evidence type="ECO:0000259" key="1">
    <source>
        <dbReference type="Pfam" id="PF16289"/>
    </source>
</evidence>
<dbReference type="EMBL" id="PVBR01000008">
    <property type="protein sequence ID" value="PRD43137.1"/>
    <property type="molecule type" value="Genomic_DNA"/>
</dbReference>
<dbReference type="RefSeq" id="WP_105742376.1">
    <property type="nucleotide sequence ID" value="NZ_PVBR01000008.1"/>
</dbReference>
<accession>A0A2S9IRJ3</accession>
<name>A0A2S9IRJ3_9HYPH</name>
<dbReference type="Pfam" id="PF16289">
    <property type="entry name" value="PIN_12"/>
    <property type="match status" value="1"/>
</dbReference>
<sequence>MPSVGEDQLGELVLSGKIGAISLDTTAFDRYQCNLNVRALRGLSQFKGTGTRFLLSEIVVNEVKSHITAMATESHTELRIALNKVRKGWRCDPDIGAVDELLGLPKSPEAFAEVFFDDFADETEPEIVKVEGLVSHDEVIRRYFATEPPFSKKEAKKSEFPDALALLSLEAWATANKTSVLLVSADGDWRKFAEQSDCLVVVSELGTALDHFNVSNEVRKTVGRALEMLRKADAADMHDEMERAIELFLEQFDPEVEAYASLEYEIDNIDPSLQHWAMNAEVDPRILYASSEIIVFTLSVTAIVSFEGTFSYSVHDSVDRDYVSLGSDSHETEETVTIPMTISMQREIEEEPIVERIEITPIRVVIDFGSIDPNWDYEE</sequence>
<organism evidence="2 3">
    <name type="scientific">Phyllobacterium phragmitis</name>
    <dbReference type="NCBI Taxonomy" id="2670329"/>
    <lineage>
        <taxon>Bacteria</taxon>
        <taxon>Pseudomonadati</taxon>
        <taxon>Pseudomonadota</taxon>
        <taxon>Alphaproteobacteria</taxon>
        <taxon>Hyphomicrobiales</taxon>
        <taxon>Phyllobacteriaceae</taxon>
        <taxon>Phyllobacterium</taxon>
    </lineage>
</organism>
<evidence type="ECO:0000313" key="3">
    <source>
        <dbReference type="Proteomes" id="UP000239434"/>
    </source>
</evidence>